<accession>A0A1H4AII8</accession>
<dbReference type="AlphaFoldDB" id="A0A1H4AII8"/>
<evidence type="ECO:0000313" key="2">
    <source>
        <dbReference type="Proteomes" id="UP000199041"/>
    </source>
</evidence>
<evidence type="ECO:0000313" key="1">
    <source>
        <dbReference type="EMBL" id="SEA35746.1"/>
    </source>
</evidence>
<dbReference type="EMBL" id="FNQY01000015">
    <property type="protein sequence ID" value="SEA35746.1"/>
    <property type="molecule type" value="Genomic_DNA"/>
</dbReference>
<gene>
    <name evidence="1" type="ORF">SAMN05192529_1159</name>
</gene>
<keyword evidence="2" id="KW-1185">Reference proteome</keyword>
<sequence>MKKMKYKSIIILKSVWYGIGKDGWHKDSLELKVRTCGCLHQVKLIFFNCGDLHTETRTRGALKYTRAMLHSLTEDG</sequence>
<dbReference type="STRING" id="551991.SAMN05192529_1159"/>
<protein>
    <submittedName>
        <fullName evidence="1">Uncharacterized protein</fullName>
    </submittedName>
</protein>
<name>A0A1H4AII8_9BACT</name>
<proteinExistence type="predicted"/>
<reference evidence="1 2" key="1">
    <citation type="submission" date="2016-10" db="EMBL/GenBank/DDBJ databases">
        <authorList>
            <person name="de Groot N.N."/>
        </authorList>
    </citation>
    <scope>NUCLEOTIDE SEQUENCE [LARGE SCALE GENOMIC DNA]</scope>
    <source>
        <strain evidence="1 2">Vu-144</strain>
    </source>
</reference>
<organism evidence="1 2">
    <name type="scientific">Arachidicoccus rhizosphaerae</name>
    <dbReference type="NCBI Taxonomy" id="551991"/>
    <lineage>
        <taxon>Bacteria</taxon>
        <taxon>Pseudomonadati</taxon>
        <taxon>Bacteroidota</taxon>
        <taxon>Chitinophagia</taxon>
        <taxon>Chitinophagales</taxon>
        <taxon>Chitinophagaceae</taxon>
        <taxon>Arachidicoccus</taxon>
    </lineage>
</organism>
<dbReference type="Proteomes" id="UP000199041">
    <property type="component" value="Unassembled WGS sequence"/>
</dbReference>